<keyword evidence="3" id="KW-1185">Reference proteome</keyword>
<reference evidence="4" key="1">
    <citation type="submission" date="2025-08" db="UniProtKB">
        <authorList>
            <consortium name="RefSeq"/>
        </authorList>
    </citation>
    <scope>IDENTIFICATION</scope>
</reference>
<sequence length="909" mass="101288">MKLILCSCDMKETLIILLCVLFIVQSLPVSDHDNHVEIRRSKRHSIDRHSIADKEVRTIISAIVDAILDGDRKKRSYIPEDDDNTADENDEEDDFQDDLNKFSENSESEEGAHTVEHSSILEESADNSAKISKDANSVSRSAINKVVTANSELLTNVKNSTEIDKQSYSGLNSESESGSTEQSGYDSGSSQDQPEEELFSITSKSLVTKGLDASRMKRDEDEQLRPERYEDHINFKNTESLVNKAHTDDSKNLSVKVNKSEEINVISGDESGSESGTFSGEDLDSESGITSEITEKYKGKNTTKKSEKVIEKSDLIFEKDKIPSKVTKSLKSENMSDLGSGDSSAEESSSDENIVNKRSTINVEENFNDNKNKRNIHHTTFANNSIDSKILTKRNKVASPTLIKNNEELQVSGGEIESGSGSLWDGSSEYGLGSGGEKRGKVFLKADKGEIIGDTVDYFSGSGSGSGSGSSVSLAETKANISFELLSSVNNRTFDVRQAKDNLSHDSLINNTNILNVLSLVQNKSDVKVNESLNEVLKNKTLKSEALKNENLNIENNKNETFTHAEDKEEKDEEDDYNKSVNQSINSISKVSQNISNNSNKSYTSNEDNGSSSGDENSYTITEQSIKKVRNNTTIKNKDNKELLMSVVTDMAKAADESIQVDDSDSVVKKSKIHFPEGKNLIVKNKIDKDKKESLPVDLVLKNLVLNILKEDPSLKSSLSELVQKRKVEERKLQDQILSLVSHEHLNKQNDEEMEEKVTSEIKDFEGLVETLSQTESLTPIQHEMISRKLEKDLLNHLSIPENPELLQQESELLKSSEMEFVKDKIEEARENTIEYATKHSGNMEDIRKFATTALKPIVESLPLKKEDIEGLAKSISKSAWVKMITHMKLNPEIKSKVKRSLFKLLNLS</sequence>
<organism evidence="3 4">
    <name type="scientific">Hydra vulgaris</name>
    <name type="common">Hydra</name>
    <name type="synonym">Hydra attenuata</name>
    <dbReference type="NCBI Taxonomy" id="6087"/>
    <lineage>
        <taxon>Eukaryota</taxon>
        <taxon>Metazoa</taxon>
        <taxon>Cnidaria</taxon>
        <taxon>Hydrozoa</taxon>
        <taxon>Hydroidolina</taxon>
        <taxon>Anthoathecata</taxon>
        <taxon>Aplanulata</taxon>
        <taxon>Hydridae</taxon>
        <taxon>Hydra</taxon>
    </lineage>
</organism>
<accession>A0ABM4CKL8</accession>
<feature type="compositionally biased region" description="Low complexity" evidence="1">
    <location>
        <begin position="173"/>
        <end position="192"/>
    </location>
</feature>
<evidence type="ECO:0000313" key="4">
    <source>
        <dbReference type="RefSeq" id="XP_065662315.1"/>
    </source>
</evidence>
<evidence type="ECO:0000256" key="2">
    <source>
        <dbReference type="SAM" id="SignalP"/>
    </source>
</evidence>
<feature type="compositionally biased region" description="Basic and acidic residues" evidence="1">
    <location>
        <begin position="212"/>
        <end position="230"/>
    </location>
</feature>
<feature type="region of interest" description="Disordered" evidence="1">
    <location>
        <begin position="265"/>
        <end position="313"/>
    </location>
</feature>
<feature type="region of interest" description="Disordered" evidence="1">
    <location>
        <begin position="75"/>
        <end position="138"/>
    </location>
</feature>
<protein>
    <submittedName>
        <fullName evidence="4">Uncharacterized protein</fullName>
    </submittedName>
</protein>
<feature type="compositionally biased region" description="Basic and acidic residues" evidence="1">
    <location>
        <begin position="110"/>
        <end position="120"/>
    </location>
</feature>
<dbReference type="RefSeq" id="XP_065662315.1">
    <property type="nucleotide sequence ID" value="XM_065806243.1"/>
</dbReference>
<feature type="compositionally biased region" description="Polar residues" evidence="1">
    <location>
        <begin position="579"/>
        <end position="624"/>
    </location>
</feature>
<feature type="compositionally biased region" description="Polar residues" evidence="1">
    <location>
        <begin position="126"/>
        <end position="138"/>
    </location>
</feature>
<keyword evidence="2" id="KW-0732">Signal</keyword>
<dbReference type="Proteomes" id="UP001652625">
    <property type="component" value="Chromosome 09"/>
</dbReference>
<feature type="region of interest" description="Disordered" evidence="1">
    <location>
        <begin position="165"/>
        <end position="230"/>
    </location>
</feature>
<evidence type="ECO:0000313" key="3">
    <source>
        <dbReference type="Proteomes" id="UP001652625"/>
    </source>
</evidence>
<feature type="region of interest" description="Disordered" evidence="1">
    <location>
        <begin position="548"/>
        <end position="625"/>
    </location>
</feature>
<feature type="compositionally biased region" description="Basic and acidic residues" evidence="1">
    <location>
        <begin position="557"/>
        <end position="568"/>
    </location>
</feature>
<feature type="chain" id="PRO_5046648035" evidence="2">
    <location>
        <begin position="27"/>
        <end position="909"/>
    </location>
</feature>
<evidence type="ECO:0000256" key="1">
    <source>
        <dbReference type="SAM" id="MobiDB-lite"/>
    </source>
</evidence>
<feature type="region of interest" description="Disordered" evidence="1">
    <location>
        <begin position="326"/>
        <end position="359"/>
    </location>
</feature>
<feature type="compositionally biased region" description="Basic and acidic residues" evidence="1">
    <location>
        <begin position="293"/>
        <end position="313"/>
    </location>
</feature>
<name>A0ABM4CKL8_HYDVU</name>
<proteinExistence type="predicted"/>
<gene>
    <name evidence="4" type="primary">LOC100207194</name>
</gene>
<feature type="compositionally biased region" description="Low complexity" evidence="1">
    <location>
        <begin position="267"/>
        <end position="280"/>
    </location>
</feature>
<feature type="compositionally biased region" description="Acidic residues" evidence="1">
    <location>
        <begin position="79"/>
        <end position="97"/>
    </location>
</feature>
<feature type="signal peptide" evidence="2">
    <location>
        <begin position="1"/>
        <end position="26"/>
    </location>
</feature>
<feature type="compositionally biased region" description="Polar residues" evidence="1">
    <location>
        <begin position="326"/>
        <end position="335"/>
    </location>
</feature>
<dbReference type="GeneID" id="100207194"/>